<evidence type="ECO:0000313" key="4">
    <source>
        <dbReference type="Proteomes" id="UP000325313"/>
    </source>
</evidence>
<dbReference type="EMBL" id="VSWC01000131">
    <property type="protein sequence ID" value="KAA1080613.1"/>
    <property type="molecule type" value="Genomic_DNA"/>
</dbReference>
<organism evidence="2 4">
    <name type="scientific">Puccinia graminis f. sp. tritici</name>
    <dbReference type="NCBI Taxonomy" id="56615"/>
    <lineage>
        <taxon>Eukaryota</taxon>
        <taxon>Fungi</taxon>
        <taxon>Dikarya</taxon>
        <taxon>Basidiomycota</taxon>
        <taxon>Pucciniomycotina</taxon>
        <taxon>Pucciniomycetes</taxon>
        <taxon>Pucciniales</taxon>
        <taxon>Pucciniaceae</taxon>
        <taxon>Puccinia</taxon>
    </lineage>
</organism>
<protein>
    <submittedName>
        <fullName evidence="2">Uncharacterized protein</fullName>
    </submittedName>
</protein>
<keyword evidence="3" id="KW-1185">Reference proteome</keyword>
<proteinExistence type="predicted"/>
<evidence type="ECO:0000313" key="2">
    <source>
        <dbReference type="EMBL" id="KAA1131573.1"/>
    </source>
</evidence>
<sequence length="86" mass="9449">MIVGLADRPKAIQLQTACYVKIIIETTPSERAGLNVQDEGTRISSLSETYHLQVSIPRIAILSRPRSHLQLIKGELNGPGLTRADK</sequence>
<dbReference type="AlphaFoldDB" id="A0A5B0S3D7"/>
<evidence type="ECO:0000313" key="1">
    <source>
        <dbReference type="EMBL" id="KAA1080613.1"/>
    </source>
</evidence>
<dbReference type="EMBL" id="VDEP01000103">
    <property type="protein sequence ID" value="KAA1131573.1"/>
    <property type="molecule type" value="Genomic_DNA"/>
</dbReference>
<accession>A0A5B0S3D7</accession>
<reference evidence="3 4" key="1">
    <citation type="submission" date="2019-05" db="EMBL/GenBank/DDBJ databases">
        <title>Emergence of the Ug99 lineage of the wheat stem rust pathogen through somatic hybridization.</title>
        <authorList>
            <person name="Li F."/>
            <person name="Upadhyaya N.M."/>
            <person name="Sperschneider J."/>
            <person name="Matny O."/>
            <person name="Nguyen-Phuc H."/>
            <person name="Mago R."/>
            <person name="Raley C."/>
            <person name="Miller M.E."/>
            <person name="Silverstein K.A.T."/>
            <person name="Henningsen E."/>
            <person name="Hirsch C.D."/>
            <person name="Visser B."/>
            <person name="Pretorius Z.A."/>
            <person name="Steffenson B.J."/>
            <person name="Schwessinger B."/>
            <person name="Dodds P.N."/>
            <person name="Figueroa M."/>
        </authorList>
    </citation>
    <scope>NUCLEOTIDE SEQUENCE [LARGE SCALE GENOMIC DNA]</scope>
    <source>
        <strain evidence="1">21-0</strain>
        <strain evidence="2 4">Ug99</strain>
    </source>
</reference>
<dbReference type="Proteomes" id="UP000324748">
    <property type="component" value="Unassembled WGS sequence"/>
</dbReference>
<dbReference type="Proteomes" id="UP000325313">
    <property type="component" value="Unassembled WGS sequence"/>
</dbReference>
<evidence type="ECO:0000313" key="3">
    <source>
        <dbReference type="Proteomes" id="UP000324748"/>
    </source>
</evidence>
<gene>
    <name evidence="1" type="ORF">PGT21_014708</name>
    <name evidence="2" type="ORF">PGTUg99_031680</name>
</gene>
<name>A0A5B0S3D7_PUCGR</name>
<comment type="caution">
    <text evidence="2">The sequence shown here is derived from an EMBL/GenBank/DDBJ whole genome shotgun (WGS) entry which is preliminary data.</text>
</comment>